<comment type="subcellular location">
    <subcellularLocation>
        <location evidence="4">Endoplasmic reticulum membrane</location>
        <topology evidence="4">Peripheral membrane protein</topology>
    </subcellularLocation>
    <subcellularLocation>
        <location evidence="3">Microsome membrane</location>
        <topology evidence="3">Peripheral membrane protein</topology>
    </subcellularLocation>
</comment>
<evidence type="ECO:0000256" key="14">
    <source>
        <dbReference type="PIRSR" id="PIRSR602401-1"/>
    </source>
</evidence>
<dbReference type="GeneID" id="105263312"/>
<dbReference type="PANTHER" id="PTHR24291">
    <property type="entry name" value="CYTOCHROME P450 FAMILY 4"/>
    <property type="match status" value="1"/>
</dbReference>
<evidence type="ECO:0000256" key="2">
    <source>
        <dbReference type="ARBA" id="ARBA00003690"/>
    </source>
</evidence>
<evidence type="ECO:0000256" key="8">
    <source>
        <dbReference type="ARBA" id="ARBA00022824"/>
    </source>
</evidence>
<dbReference type="AlphaFoldDB" id="A0A9R1SV74"/>
<evidence type="ECO:0000256" key="6">
    <source>
        <dbReference type="ARBA" id="ARBA00022617"/>
    </source>
</evidence>
<dbReference type="RefSeq" id="XP_011297744.1">
    <property type="nucleotide sequence ID" value="XM_011299442.1"/>
</dbReference>
<dbReference type="OrthoDB" id="1470350at2759"/>
<evidence type="ECO:0000256" key="16">
    <source>
        <dbReference type="SAM" id="Phobius"/>
    </source>
</evidence>
<dbReference type="Pfam" id="PF00067">
    <property type="entry name" value="p450"/>
    <property type="match status" value="1"/>
</dbReference>
<dbReference type="InterPro" id="IPR001128">
    <property type="entry name" value="Cyt_P450"/>
</dbReference>
<evidence type="ECO:0000256" key="10">
    <source>
        <dbReference type="ARBA" id="ARBA00023002"/>
    </source>
</evidence>
<evidence type="ECO:0000256" key="7">
    <source>
        <dbReference type="ARBA" id="ARBA00022723"/>
    </source>
</evidence>
<feature type="transmembrane region" description="Helical" evidence="16">
    <location>
        <begin position="7"/>
        <end position="28"/>
    </location>
</feature>
<protein>
    <submittedName>
        <fullName evidence="18">Cytochrome P450 4g15</fullName>
    </submittedName>
</protein>
<keyword evidence="6 14" id="KW-0349">Heme</keyword>
<dbReference type="GO" id="GO:0004497">
    <property type="term" value="F:monooxygenase activity"/>
    <property type="evidence" value="ECO:0007669"/>
    <property type="project" value="UniProtKB-KW"/>
</dbReference>
<dbReference type="GO" id="GO:0005789">
    <property type="term" value="C:endoplasmic reticulum membrane"/>
    <property type="evidence" value="ECO:0007669"/>
    <property type="project" value="UniProtKB-SubCell"/>
</dbReference>
<sequence>MISLTQVTATSVALGIILVILTVLMGFLRHREEVQQFFEDRKKFIEFAGKLPGPRTLPLLGNALALIDGDRAIFTLSKISREMNGMTFRIWLGPLLKVVVPDPDDIQILITSTKSANKDDIYRMMEPGIIGALINANGSIYKAQKKLIQPMLNGSLVMDRFTKLFNFKSQTLVRQLEEKIGGGEFDVRDYLAFYLGDITFETLLGRSALLENGQVTPFLAETQIALHATTYRMARPWFYPYSIFRLTKLGSEYEEIIKRAHEFMDNEISAAMRNHKPATTEDIINMPTLHFLVDYMIKTNEITPENIRYQLINLFLGIFETVEGVACLMVLMIAMHPEVQRKAREKVLAVFKNETINEPETKQLHYVDMVIRETIRLFPVGPILPRKTTGDIKLSTCTVPKNCCVMMLPFAAHRDPKHWTEPDKFIPERFSPENSKDRHPFAYVPFSGGPRSCVGPRYAMILLKVMISSILRSYKLTTTMKLENLKLFTHVSTRSADGHKIFIERIKS</sequence>
<dbReference type="PANTHER" id="PTHR24291:SF189">
    <property type="entry name" value="CYTOCHROME P450 4C3-RELATED"/>
    <property type="match status" value="1"/>
</dbReference>
<keyword evidence="13 16" id="KW-0472">Membrane</keyword>
<keyword evidence="17" id="KW-1185">Reference proteome</keyword>
<gene>
    <name evidence="18" type="primary">LOC105263312</name>
</gene>
<keyword evidence="12 15" id="KW-0503">Monooxygenase</keyword>
<comment type="similarity">
    <text evidence="5 15">Belongs to the cytochrome P450 family.</text>
</comment>
<comment type="cofactor">
    <cofactor evidence="1 14">
        <name>heme</name>
        <dbReference type="ChEBI" id="CHEBI:30413"/>
    </cofactor>
</comment>
<keyword evidence="9" id="KW-0492">Microsome</keyword>
<dbReference type="Proteomes" id="UP000694866">
    <property type="component" value="Unplaced"/>
</dbReference>
<evidence type="ECO:0000256" key="1">
    <source>
        <dbReference type="ARBA" id="ARBA00001971"/>
    </source>
</evidence>
<organism evidence="17 18">
    <name type="scientific">Fopius arisanus</name>
    <dbReference type="NCBI Taxonomy" id="64838"/>
    <lineage>
        <taxon>Eukaryota</taxon>
        <taxon>Metazoa</taxon>
        <taxon>Ecdysozoa</taxon>
        <taxon>Arthropoda</taxon>
        <taxon>Hexapoda</taxon>
        <taxon>Insecta</taxon>
        <taxon>Pterygota</taxon>
        <taxon>Neoptera</taxon>
        <taxon>Endopterygota</taxon>
        <taxon>Hymenoptera</taxon>
        <taxon>Apocrita</taxon>
        <taxon>Ichneumonoidea</taxon>
        <taxon>Braconidae</taxon>
        <taxon>Opiinae</taxon>
        <taxon>Fopius</taxon>
    </lineage>
</organism>
<keyword evidence="11 14" id="KW-0408">Iron</keyword>
<name>A0A9R1SV74_9HYME</name>
<evidence type="ECO:0000313" key="18">
    <source>
        <dbReference type="RefSeq" id="XP_011297744.1"/>
    </source>
</evidence>
<evidence type="ECO:0000256" key="3">
    <source>
        <dbReference type="ARBA" id="ARBA00004174"/>
    </source>
</evidence>
<evidence type="ECO:0000256" key="15">
    <source>
        <dbReference type="RuleBase" id="RU000461"/>
    </source>
</evidence>
<dbReference type="PRINTS" id="PR00385">
    <property type="entry name" value="P450"/>
</dbReference>
<dbReference type="GO" id="GO:0005506">
    <property type="term" value="F:iron ion binding"/>
    <property type="evidence" value="ECO:0007669"/>
    <property type="project" value="InterPro"/>
</dbReference>
<dbReference type="GO" id="GO:0016705">
    <property type="term" value="F:oxidoreductase activity, acting on paired donors, with incorporation or reduction of molecular oxygen"/>
    <property type="evidence" value="ECO:0007669"/>
    <property type="project" value="InterPro"/>
</dbReference>
<evidence type="ECO:0000256" key="4">
    <source>
        <dbReference type="ARBA" id="ARBA00004406"/>
    </source>
</evidence>
<dbReference type="InterPro" id="IPR050196">
    <property type="entry name" value="Cytochrome_P450_Monoox"/>
</dbReference>
<keyword evidence="7 14" id="KW-0479">Metal-binding</keyword>
<dbReference type="GO" id="GO:0020037">
    <property type="term" value="F:heme binding"/>
    <property type="evidence" value="ECO:0007669"/>
    <property type="project" value="InterPro"/>
</dbReference>
<evidence type="ECO:0000313" key="17">
    <source>
        <dbReference type="Proteomes" id="UP000694866"/>
    </source>
</evidence>
<dbReference type="InterPro" id="IPR036396">
    <property type="entry name" value="Cyt_P450_sf"/>
</dbReference>
<dbReference type="PRINTS" id="PR00463">
    <property type="entry name" value="EP450I"/>
</dbReference>
<evidence type="ECO:0000256" key="13">
    <source>
        <dbReference type="ARBA" id="ARBA00023136"/>
    </source>
</evidence>
<evidence type="ECO:0000256" key="9">
    <source>
        <dbReference type="ARBA" id="ARBA00022848"/>
    </source>
</evidence>
<evidence type="ECO:0000256" key="12">
    <source>
        <dbReference type="ARBA" id="ARBA00023033"/>
    </source>
</evidence>
<keyword evidence="16" id="KW-0812">Transmembrane</keyword>
<feature type="binding site" description="axial binding residue" evidence="14">
    <location>
        <position position="453"/>
    </location>
    <ligand>
        <name>heme</name>
        <dbReference type="ChEBI" id="CHEBI:30413"/>
    </ligand>
    <ligandPart>
        <name>Fe</name>
        <dbReference type="ChEBI" id="CHEBI:18248"/>
    </ligandPart>
</feature>
<comment type="function">
    <text evidence="2">May be involved in the metabolism of insect hormones and in the breakdown of synthetic insecticides.</text>
</comment>
<dbReference type="SUPFAM" id="SSF48264">
    <property type="entry name" value="Cytochrome P450"/>
    <property type="match status" value="1"/>
</dbReference>
<evidence type="ECO:0000256" key="5">
    <source>
        <dbReference type="ARBA" id="ARBA00010617"/>
    </source>
</evidence>
<dbReference type="KEGG" id="fas:105263312"/>
<keyword evidence="10 15" id="KW-0560">Oxidoreductase</keyword>
<evidence type="ECO:0000256" key="11">
    <source>
        <dbReference type="ARBA" id="ARBA00023004"/>
    </source>
</evidence>
<proteinExistence type="inferred from homology"/>
<accession>A0A9R1SV74</accession>
<dbReference type="PROSITE" id="PS00086">
    <property type="entry name" value="CYTOCHROME_P450"/>
    <property type="match status" value="1"/>
</dbReference>
<keyword evidence="16" id="KW-1133">Transmembrane helix</keyword>
<dbReference type="Gene3D" id="1.10.630.10">
    <property type="entry name" value="Cytochrome P450"/>
    <property type="match status" value="1"/>
</dbReference>
<dbReference type="InterPro" id="IPR017972">
    <property type="entry name" value="Cyt_P450_CS"/>
</dbReference>
<reference evidence="18" key="1">
    <citation type="submission" date="2025-08" db="UniProtKB">
        <authorList>
            <consortium name="RefSeq"/>
        </authorList>
    </citation>
    <scope>IDENTIFICATION</scope>
    <source>
        <strain evidence="18">USDA-PBARC FA_bdor</strain>
        <tissue evidence="18">Whole organism</tissue>
    </source>
</reference>
<keyword evidence="8" id="KW-0256">Endoplasmic reticulum</keyword>
<dbReference type="InterPro" id="IPR002401">
    <property type="entry name" value="Cyt_P450_E_grp-I"/>
</dbReference>